<dbReference type="Proteomes" id="UP000256952">
    <property type="component" value="Chromosome CBM2613_a"/>
</dbReference>
<evidence type="ECO:0000313" key="2">
    <source>
        <dbReference type="EMBL" id="SOZ54557.1"/>
    </source>
</evidence>
<evidence type="ECO:0000256" key="1">
    <source>
        <dbReference type="SAM" id="MobiDB-lite"/>
    </source>
</evidence>
<name>A0A375DWZ4_9BURK</name>
<accession>A0A375DWZ4</accession>
<gene>
    <name evidence="2" type="ORF">CBM2613_A160073</name>
</gene>
<sequence>MSCISGRRQGQDRAIQHKSTVAAQDADFDATAKSKLQTVLPETQKLRYRKGAARERQRN</sequence>
<comment type="caution">
    <text evidence="2">The sequence shown here is derived from an EMBL/GenBank/DDBJ whole genome shotgun (WGS) entry which is preliminary data.</text>
</comment>
<dbReference type="AlphaFoldDB" id="A0A375DWZ4"/>
<feature type="region of interest" description="Disordered" evidence="1">
    <location>
        <begin position="1"/>
        <end position="21"/>
    </location>
</feature>
<organism evidence="2">
    <name type="scientific">Cupriavidus taiwanensis</name>
    <dbReference type="NCBI Taxonomy" id="164546"/>
    <lineage>
        <taxon>Bacteria</taxon>
        <taxon>Pseudomonadati</taxon>
        <taxon>Pseudomonadota</taxon>
        <taxon>Betaproteobacteria</taxon>
        <taxon>Burkholderiales</taxon>
        <taxon>Burkholderiaceae</taxon>
        <taxon>Cupriavidus</taxon>
    </lineage>
</organism>
<dbReference type="EMBL" id="OFTH01000008">
    <property type="protein sequence ID" value="SOZ54557.1"/>
    <property type="molecule type" value="Genomic_DNA"/>
</dbReference>
<proteinExistence type="predicted"/>
<reference evidence="2" key="1">
    <citation type="submission" date="2018-01" db="EMBL/GenBank/DDBJ databases">
        <authorList>
            <person name="Clerissi C."/>
        </authorList>
    </citation>
    <scope>NUCLEOTIDE SEQUENCE</scope>
    <source>
        <strain evidence="2">Cupriavidus taiwanensis STM 8556</strain>
    </source>
</reference>
<protein>
    <submittedName>
        <fullName evidence="2">Uncharacterized protein</fullName>
    </submittedName>
</protein>